<comment type="caution">
    <text evidence="2">The sequence shown here is derived from an EMBL/GenBank/DDBJ whole genome shotgun (WGS) entry which is preliminary data.</text>
</comment>
<proteinExistence type="predicted"/>
<feature type="region of interest" description="Disordered" evidence="1">
    <location>
        <begin position="181"/>
        <end position="201"/>
    </location>
</feature>
<gene>
    <name evidence="2" type="ORF">KUH32_05950</name>
</gene>
<dbReference type="RefSeq" id="WP_217777125.1">
    <property type="nucleotide sequence ID" value="NZ_JAHRWL010000001.1"/>
</dbReference>
<keyword evidence="3" id="KW-1185">Reference proteome</keyword>
<evidence type="ECO:0000256" key="1">
    <source>
        <dbReference type="SAM" id="MobiDB-lite"/>
    </source>
</evidence>
<sequence>MGKYGYTRKSAIRATRSTRLGQGNTARGAAGKVIKSSLKKKVGPLLAFGVGFEIGKYLNYFVHMADDLSDRIFKARHPKDPRSTGKMIYKFKGDVTVTGDYVPWTVASDDAGGRSSHPGLFRREDQIGARLDALVNDPGLHKAVEGYMRKTNPVRRRTFRKPKPATPKTPAIKAGTAAVRRRKKVSYTPQRRTAKAPVPKRATSDIIRIGHKYFPDTKPSQSAVIGSGHYRDPISTYVSGNRRRIQPKPVSPDILDIGRSMK</sequence>
<evidence type="ECO:0000313" key="3">
    <source>
        <dbReference type="Proteomes" id="UP001166293"/>
    </source>
</evidence>
<evidence type="ECO:0000313" key="2">
    <source>
        <dbReference type="EMBL" id="MBV2359306.1"/>
    </source>
</evidence>
<dbReference type="Proteomes" id="UP001166293">
    <property type="component" value="Unassembled WGS sequence"/>
</dbReference>
<dbReference type="EMBL" id="JAHRWL010000001">
    <property type="protein sequence ID" value="MBV2359306.1"/>
    <property type="molecule type" value="Genomic_DNA"/>
</dbReference>
<accession>A0ABS6N5K8</accession>
<protein>
    <submittedName>
        <fullName evidence="2">Uncharacterized protein</fullName>
    </submittedName>
</protein>
<reference evidence="2" key="1">
    <citation type="submission" date="2021-06" db="EMBL/GenBank/DDBJ databases">
        <title>Thalassococcus sp. CAU 1522 isolated from sea sand, Republic of Korea.</title>
        <authorList>
            <person name="Kim W."/>
        </authorList>
    </citation>
    <scope>NUCLEOTIDE SEQUENCE</scope>
    <source>
        <strain evidence="2">CAU 1522</strain>
    </source>
</reference>
<feature type="region of interest" description="Disordered" evidence="1">
    <location>
        <begin position="239"/>
        <end position="262"/>
    </location>
</feature>
<organism evidence="2 3">
    <name type="scientific">Thalassococcus arenae</name>
    <dbReference type="NCBI Taxonomy" id="2851652"/>
    <lineage>
        <taxon>Bacteria</taxon>
        <taxon>Pseudomonadati</taxon>
        <taxon>Pseudomonadota</taxon>
        <taxon>Alphaproteobacteria</taxon>
        <taxon>Rhodobacterales</taxon>
        <taxon>Roseobacteraceae</taxon>
        <taxon>Thalassococcus</taxon>
    </lineage>
</organism>
<name>A0ABS6N5K8_9RHOB</name>